<sequence length="45" mass="5245">MTPKQFWRTRPKQLTVLSQVHSEVVNPSTDENKTIQYADEAPFLI</sequence>
<evidence type="ECO:0000313" key="1">
    <source>
        <dbReference type="EMBL" id="DAF58163.1"/>
    </source>
</evidence>
<proteinExistence type="predicted"/>
<reference evidence="1" key="1">
    <citation type="journal article" date="2021" name="Proc. Natl. Acad. Sci. U.S.A.">
        <title>A Catalog of Tens of Thousands of Viruses from Human Metagenomes Reveals Hidden Associations with Chronic Diseases.</title>
        <authorList>
            <person name="Tisza M.J."/>
            <person name="Buck C.B."/>
        </authorList>
    </citation>
    <scope>NUCLEOTIDE SEQUENCE</scope>
    <source>
        <strain evidence="1">Ctn8e14</strain>
    </source>
</reference>
<name>A0A8S5T579_9CAUD</name>
<dbReference type="EMBL" id="BK032747">
    <property type="protein sequence ID" value="DAF58163.1"/>
    <property type="molecule type" value="Genomic_DNA"/>
</dbReference>
<accession>A0A8S5T579</accession>
<organism evidence="1">
    <name type="scientific">Siphoviridae sp. ctn8e14</name>
    <dbReference type="NCBI Taxonomy" id="2827936"/>
    <lineage>
        <taxon>Viruses</taxon>
        <taxon>Duplodnaviria</taxon>
        <taxon>Heunggongvirae</taxon>
        <taxon>Uroviricota</taxon>
        <taxon>Caudoviricetes</taxon>
    </lineage>
</organism>
<protein>
    <submittedName>
        <fullName evidence="1">Uncharacterized protein</fullName>
    </submittedName>
</protein>